<feature type="transmembrane region" description="Helical" evidence="11">
    <location>
        <begin position="259"/>
        <end position="283"/>
    </location>
</feature>
<evidence type="ECO:0000256" key="3">
    <source>
        <dbReference type="ARBA" id="ARBA00022448"/>
    </source>
</evidence>
<keyword evidence="9 11" id="KW-0472">Membrane</keyword>
<evidence type="ECO:0000256" key="7">
    <source>
        <dbReference type="ARBA" id="ARBA00022989"/>
    </source>
</evidence>
<keyword evidence="4 11" id="KW-0812">Transmembrane</keyword>
<evidence type="ECO:0008006" key="13">
    <source>
        <dbReference type="Google" id="ProtNLM"/>
    </source>
</evidence>
<comment type="subcellular location">
    <subcellularLocation>
        <location evidence="1">Membrane</location>
        <topology evidence="1">Multi-pass membrane protein</topology>
    </subcellularLocation>
</comment>
<feature type="transmembrane region" description="Helical" evidence="11">
    <location>
        <begin position="227"/>
        <end position="247"/>
    </location>
</feature>
<keyword evidence="8" id="KW-0406">Ion transport</keyword>
<keyword evidence="5" id="KW-0460">Magnesium</keyword>
<evidence type="ECO:0000256" key="6">
    <source>
        <dbReference type="ARBA" id="ARBA00022946"/>
    </source>
</evidence>
<protein>
    <recommendedName>
        <fullName evidence="13">Magnesium transporter</fullName>
    </recommendedName>
</protein>
<name>A0A7S3BWL2_9VIRI</name>
<evidence type="ECO:0000256" key="1">
    <source>
        <dbReference type="ARBA" id="ARBA00004141"/>
    </source>
</evidence>
<dbReference type="AlphaFoldDB" id="A0A7S3BWL2"/>
<keyword evidence="7 11" id="KW-1133">Transmembrane helix</keyword>
<feature type="coiled-coil region" evidence="10">
    <location>
        <begin position="106"/>
        <end position="140"/>
    </location>
</feature>
<sequence length="289" mass="32025">MLIRDTVVLLNLGSIRAIVASTYCYLFQPSSNDAQYFMDVITSRLQTSSKMAAEDIPISFGVEVIEAALLAVTGQLDAELMSVTPKVDALLKALPGRITPEALDTLRQVKQQLVNFESRVDAFKELLEDLLEEEEDIRQISIVTRGGEDSDAAAKLQDASSSDDVVNAVLEMEEEEEEVEMLLEYYLMRLEGLHNEAERMLEAARETEDSIALTLSNRRFEINRLELILSIAALPVAIGALVSGIFGMNLQSTLELSVVAFYLCTGLIVVGAVAVFWAIYSWAVRRRIL</sequence>
<evidence type="ECO:0000256" key="5">
    <source>
        <dbReference type="ARBA" id="ARBA00022842"/>
    </source>
</evidence>
<evidence type="ECO:0000256" key="4">
    <source>
        <dbReference type="ARBA" id="ARBA00022692"/>
    </source>
</evidence>
<comment type="similarity">
    <text evidence="2">Belongs to the CorA metal ion transporter (MIT) (TC 1.A.35.5) family.</text>
</comment>
<gene>
    <name evidence="12" type="ORF">PSIN1315_LOCUS11230</name>
</gene>
<proteinExistence type="inferred from homology"/>
<keyword evidence="10" id="KW-0175">Coiled coil</keyword>
<dbReference type="InterPro" id="IPR039204">
    <property type="entry name" value="MRS2-like"/>
</dbReference>
<accession>A0A7S3BWL2</accession>
<dbReference type="SUPFAM" id="SSF144083">
    <property type="entry name" value="Magnesium transport protein CorA, transmembrane region"/>
    <property type="match status" value="1"/>
</dbReference>
<dbReference type="Gene3D" id="1.20.58.340">
    <property type="entry name" value="Magnesium transport protein CorA, transmembrane region"/>
    <property type="match status" value="1"/>
</dbReference>
<dbReference type="InterPro" id="IPR045863">
    <property type="entry name" value="CorA_TM1_TM2"/>
</dbReference>
<evidence type="ECO:0000313" key="12">
    <source>
        <dbReference type="EMBL" id="CAE0147228.1"/>
    </source>
</evidence>
<evidence type="ECO:0000256" key="11">
    <source>
        <dbReference type="SAM" id="Phobius"/>
    </source>
</evidence>
<dbReference type="EMBL" id="HBHY01017382">
    <property type="protein sequence ID" value="CAE0147228.1"/>
    <property type="molecule type" value="Transcribed_RNA"/>
</dbReference>
<evidence type="ECO:0000256" key="9">
    <source>
        <dbReference type="ARBA" id="ARBA00023136"/>
    </source>
</evidence>
<organism evidence="12">
    <name type="scientific">Prasinoderma singulare</name>
    <dbReference type="NCBI Taxonomy" id="676789"/>
    <lineage>
        <taxon>Eukaryota</taxon>
        <taxon>Viridiplantae</taxon>
        <taxon>Prasinodermophyta</taxon>
        <taxon>Prasinodermophyceae</taxon>
        <taxon>Prasinodermales</taxon>
        <taxon>Prasinodermaceae</taxon>
        <taxon>Prasinoderma</taxon>
    </lineage>
</organism>
<dbReference type="PANTHER" id="PTHR13890">
    <property type="entry name" value="RNA SPLICING PROTEIN MRS2, MITOCHONDRIAL"/>
    <property type="match status" value="1"/>
</dbReference>
<evidence type="ECO:0000256" key="8">
    <source>
        <dbReference type="ARBA" id="ARBA00023065"/>
    </source>
</evidence>
<keyword evidence="3" id="KW-0813">Transport</keyword>
<evidence type="ECO:0000256" key="2">
    <source>
        <dbReference type="ARBA" id="ARBA00007535"/>
    </source>
</evidence>
<evidence type="ECO:0000256" key="10">
    <source>
        <dbReference type="SAM" id="Coils"/>
    </source>
</evidence>
<dbReference type="Pfam" id="PF22099">
    <property type="entry name" value="MRS2-like"/>
    <property type="match status" value="1"/>
</dbReference>
<dbReference type="GO" id="GO:0016020">
    <property type="term" value="C:membrane"/>
    <property type="evidence" value="ECO:0007669"/>
    <property type="project" value="UniProtKB-SubCell"/>
</dbReference>
<reference evidence="12" key="1">
    <citation type="submission" date="2021-01" db="EMBL/GenBank/DDBJ databases">
        <authorList>
            <person name="Corre E."/>
            <person name="Pelletier E."/>
            <person name="Niang G."/>
            <person name="Scheremetjew M."/>
            <person name="Finn R."/>
            <person name="Kale V."/>
            <person name="Holt S."/>
            <person name="Cochrane G."/>
            <person name="Meng A."/>
            <person name="Brown T."/>
            <person name="Cohen L."/>
        </authorList>
    </citation>
    <scope>NUCLEOTIDE SEQUENCE</scope>
    <source>
        <strain evidence="12">RCC927</strain>
    </source>
</reference>
<dbReference type="GO" id="GO:0015095">
    <property type="term" value="F:magnesium ion transmembrane transporter activity"/>
    <property type="evidence" value="ECO:0007669"/>
    <property type="project" value="UniProtKB-ARBA"/>
</dbReference>
<keyword evidence="6" id="KW-0809">Transit peptide</keyword>
<dbReference type="PANTHER" id="PTHR13890:SF0">
    <property type="entry name" value="MAGNESIUM TRANSPORTER MRS2 HOMOLOG, MITOCHONDRIAL"/>
    <property type="match status" value="1"/>
</dbReference>